<organism evidence="10 11">
    <name type="scientific">Paecilomyces lecythidis</name>
    <dbReference type="NCBI Taxonomy" id="3004212"/>
    <lineage>
        <taxon>Eukaryota</taxon>
        <taxon>Fungi</taxon>
        <taxon>Dikarya</taxon>
        <taxon>Ascomycota</taxon>
        <taxon>Pezizomycotina</taxon>
        <taxon>Eurotiomycetes</taxon>
        <taxon>Eurotiomycetidae</taxon>
        <taxon>Eurotiales</taxon>
        <taxon>Thermoascaceae</taxon>
        <taxon>Paecilomyces</taxon>
    </lineage>
</organism>
<dbReference type="GO" id="GO:0008448">
    <property type="term" value="F:N-acetylglucosamine-6-phosphate deacetylase activity"/>
    <property type="evidence" value="ECO:0007669"/>
    <property type="project" value="UniProtKB-EC"/>
</dbReference>
<evidence type="ECO:0000256" key="1">
    <source>
        <dbReference type="ARBA" id="ARBA00010716"/>
    </source>
</evidence>
<feature type="domain" description="Amidohydrolase-related" evidence="9">
    <location>
        <begin position="61"/>
        <end position="392"/>
    </location>
</feature>
<dbReference type="InterPro" id="IPR011059">
    <property type="entry name" value="Metal-dep_hydrolase_composite"/>
</dbReference>
<evidence type="ECO:0000259" key="9">
    <source>
        <dbReference type="Pfam" id="PF01979"/>
    </source>
</evidence>
<reference evidence="10 11" key="1">
    <citation type="journal article" date="2024" name="IMA Fungus">
        <title>IMA Genome - F19 : A genome assembly and annotation guide to empower mycologists, including annotated draft genome sequences of Ceratocystis pirilliformis, Diaporthe australafricana, Fusarium ophioides, Paecilomyces lecythidis, and Sporothrix stenoceras.</title>
        <authorList>
            <person name="Aylward J."/>
            <person name="Wilson A.M."/>
            <person name="Visagie C.M."/>
            <person name="Spraker J."/>
            <person name="Barnes I."/>
            <person name="Buitendag C."/>
            <person name="Ceriani C."/>
            <person name="Del Mar Angel L."/>
            <person name="du Plessis D."/>
            <person name="Fuchs T."/>
            <person name="Gasser K."/>
            <person name="Kramer D."/>
            <person name="Li W."/>
            <person name="Munsamy K."/>
            <person name="Piso A."/>
            <person name="Price J.L."/>
            <person name="Sonnekus B."/>
            <person name="Thomas C."/>
            <person name="van der Nest A."/>
            <person name="van Dijk A."/>
            <person name="van Heerden A."/>
            <person name="van Vuuren N."/>
            <person name="Yilmaz N."/>
            <person name="Duong T.A."/>
            <person name="van der Merwe N.A."/>
            <person name="Wingfield M.J."/>
            <person name="Wingfield B.D."/>
        </authorList>
    </citation>
    <scope>NUCLEOTIDE SEQUENCE [LARGE SCALE GENOMIC DNA]</scope>
    <source>
        <strain evidence="10 11">CMW 18167</strain>
    </source>
</reference>
<evidence type="ECO:0000313" key="10">
    <source>
        <dbReference type="EMBL" id="KAL1885147.1"/>
    </source>
</evidence>
<dbReference type="Pfam" id="PF01979">
    <property type="entry name" value="Amidohydro_1"/>
    <property type="match status" value="1"/>
</dbReference>
<dbReference type="Gene3D" id="3.20.20.140">
    <property type="entry name" value="Metal-dependent hydrolases"/>
    <property type="match status" value="2"/>
</dbReference>
<protein>
    <recommendedName>
        <fullName evidence="3 8">N-acetylglucosamine-6-phosphate deacetylase</fullName>
        <ecNumber evidence="2 8">3.5.1.25</ecNumber>
    </recommendedName>
</protein>
<proteinExistence type="inferred from homology"/>
<dbReference type="SUPFAM" id="SSF51338">
    <property type="entry name" value="Composite domain of metallo-dependent hydrolases"/>
    <property type="match status" value="1"/>
</dbReference>
<dbReference type="EC" id="3.5.1.25" evidence="2 8"/>
<sequence length="415" mass="44713">MFSPAAGKITAFKNGEIISDGRIVAKELYIDGTSGHILDGFEFPEGERVVEDTTVDLRGRILCPGFIDVQFNGAFNVDLSRVPSNGDVDSFKNDIHVMNQRLLRTGVTSYLATMTSQKPEVYRKILPILGATNLERDPRTGSQSLGVHCEDHQTAQSSANTPVKMITIAPELPGALDTIRHLTKKGIVASIGHTKASYDDSIAAVQAGARSITHLFNTMCPFHHRDPGPFGTIIFSNMKSKAARIDPDKRPYFGVIADGIHLHPASINLAYKCHPQGLVLVTDANMIAGCEDGVYEWNGGRKIEKRGTKVTLEGTDTIAGSAVNLMDCVNNFINFTGATVAEAISAVTSTPAAMLGISERKGNIIPGSDADLLVLKREDSNRGTKLTVAQVWKFGHKVFDVAESSNGLAAIKPRV</sequence>
<evidence type="ECO:0000256" key="3">
    <source>
        <dbReference type="ARBA" id="ARBA00018029"/>
    </source>
</evidence>
<accession>A0ABR3YBH5</accession>
<evidence type="ECO:0000313" key="11">
    <source>
        <dbReference type="Proteomes" id="UP001583193"/>
    </source>
</evidence>
<name>A0ABR3YBH5_9EURO</name>
<evidence type="ECO:0000256" key="4">
    <source>
        <dbReference type="ARBA" id="ARBA00022723"/>
    </source>
</evidence>
<dbReference type="Proteomes" id="UP001583193">
    <property type="component" value="Unassembled WGS sequence"/>
</dbReference>
<comment type="caution">
    <text evidence="10">The sequence shown here is derived from an EMBL/GenBank/DDBJ whole genome shotgun (WGS) entry which is preliminary data.</text>
</comment>
<evidence type="ECO:0000256" key="8">
    <source>
        <dbReference type="PIRNR" id="PIRNR038994"/>
    </source>
</evidence>
<keyword evidence="4" id="KW-0479">Metal-binding</keyword>
<gene>
    <name evidence="10" type="primary">NAG2_2</name>
    <name evidence="10" type="ORF">Plec18167_001804</name>
</gene>
<dbReference type="PIRSF" id="PIRSF038994">
    <property type="entry name" value="NagA"/>
    <property type="match status" value="1"/>
</dbReference>
<dbReference type="PANTHER" id="PTHR11113:SF14">
    <property type="entry name" value="N-ACETYLGLUCOSAMINE-6-PHOSPHATE DEACETYLASE"/>
    <property type="match status" value="1"/>
</dbReference>
<evidence type="ECO:0000256" key="2">
    <source>
        <dbReference type="ARBA" id="ARBA00011899"/>
    </source>
</evidence>
<evidence type="ECO:0000256" key="7">
    <source>
        <dbReference type="ARBA" id="ARBA00047647"/>
    </source>
</evidence>
<keyword evidence="5 8" id="KW-0378">Hydrolase</keyword>
<comment type="catalytic activity">
    <reaction evidence="7 8">
        <text>N-acetyl-D-glucosamine 6-phosphate + H2O = D-glucosamine 6-phosphate + acetate</text>
        <dbReference type="Rhea" id="RHEA:22936"/>
        <dbReference type="ChEBI" id="CHEBI:15377"/>
        <dbReference type="ChEBI" id="CHEBI:30089"/>
        <dbReference type="ChEBI" id="CHEBI:57513"/>
        <dbReference type="ChEBI" id="CHEBI:58725"/>
        <dbReference type="EC" id="3.5.1.25"/>
    </reaction>
</comment>
<comment type="similarity">
    <text evidence="1 8">Belongs to the metallo-dependent hydrolases superfamily. NagA family.</text>
</comment>
<keyword evidence="6 8" id="KW-0119">Carbohydrate metabolism</keyword>
<dbReference type="InterPro" id="IPR006680">
    <property type="entry name" value="Amidohydro-rel"/>
</dbReference>
<keyword evidence="11" id="KW-1185">Reference proteome</keyword>
<evidence type="ECO:0000256" key="6">
    <source>
        <dbReference type="ARBA" id="ARBA00023277"/>
    </source>
</evidence>
<dbReference type="InterPro" id="IPR032466">
    <property type="entry name" value="Metal_Hydrolase"/>
</dbReference>
<dbReference type="SUPFAM" id="SSF51556">
    <property type="entry name" value="Metallo-dependent hydrolases"/>
    <property type="match status" value="1"/>
</dbReference>
<evidence type="ECO:0000256" key="5">
    <source>
        <dbReference type="ARBA" id="ARBA00022801"/>
    </source>
</evidence>
<dbReference type="InterPro" id="IPR003764">
    <property type="entry name" value="GlcNAc_6-P_deAcase"/>
</dbReference>
<dbReference type="PANTHER" id="PTHR11113">
    <property type="entry name" value="N-ACETYLGLUCOSAMINE-6-PHOSPHATE DEACETYLASE"/>
    <property type="match status" value="1"/>
</dbReference>
<dbReference type="EMBL" id="JAVDPF010000003">
    <property type="protein sequence ID" value="KAL1885147.1"/>
    <property type="molecule type" value="Genomic_DNA"/>
</dbReference>